<evidence type="ECO:0000256" key="14">
    <source>
        <dbReference type="ARBA" id="ARBA00022842"/>
    </source>
</evidence>
<evidence type="ECO:0000256" key="13">
    <source>
        <dbReference type="ARBA" id="ARBA00022840"/>
    </source>
</evidence>
<feature type="transmembrane region" description="Helical" evidence="21">
    <location>
        <begin position="750"/>
        <end position="771"/>
    </location>
</feature>
<dbReference type="HAMAP" id="MF_01343_A">
    <property type="entry name" value="Ribosomal_uS15_A"/>
    <property type="match status" value="1"/>
</dbReference>
<dbReference type="CDD" id="cd00318">
    <property type="entry name" value="Phosphoglycerate_kinase"/>
    <property type="match status" value="1"/>
</dbReference>
<dbReference type="InterPro" id="IPR000589">
    <property type="entry name" value="Ribosomal_uS15"/>
</dbReference>
<evidence type="ECO:0000256" key="5">
    <source>
        <dbReference type="ARBA" id="ARBA00008982"/>
    </source>
</evidence>
<evidence type="ECO:0000256" key="19">
    <source>
        <dbReference type="RuleBase" id="RU000696"/>
    </source>
</evidence>
<feature type="transmembrane region" description="Helical" evidence="21">
    <location>
        <begin position="783"/>
        <end position="801"/>
    </location>
</feature>
<dbReference type="GO" id="GO:0005524">
    <property type="term" value="F:ATP binding"/>
    <property type="evidence" value="ECO:0007669"/>
    <property type="project" value="UniProtKB-KW"/>
</dbReference>
<feature type="region of interest" description="Disordered" evidence="20">
    <location>
        <begin position="1"/>
        <end position="31"/>
    </location>
</feature>
<accession>A0A1Q9DQG6</accession>
<dbReference type="Gene3D" id="3.40.50.1260">
    <property type="entry name" value="Phosphoglycerate kinase, N-terminal domain"/>
    <property type="match status" value="3"/>
</dbReference>
<keyword evidence="13" id="KW-0067">ATP-binding</keyword>
<evidence type="ECO:0000256" key="16">
    <source>
        <dbReference type="ARBA" id="ARBA00023152"/>
    </source>
</evidence>
<dbReference type="PANTHER" id="PTHR11406">
    <property type="entry name" value="PHOSPHOGLYCERATE KINASE"/>
    <property type="match status" value="1"/>
</dbReference>
<dbReference type="InterPro" id="IPR036043">
    <property type="entry name" value="Phosphoglycerate_kinase_sf"/>
</dbReference>
<dbReference type="GO" id="GO:0006094">
    <property type="term" value="P:gluconeogenesis"/>
    <property type="evidence" value="ECO:0007669"/>
    <property type="project" value="TreeGrafter"/>
</dbReference>
<dbReference type="FunFam" id="1.10.287.10:FF:000003">
    <property type="entry name" value="40S ribosomal protein S13"/>
    <property type="match status" value="1"/>
</dbReference>
<dbReference type="SMART" id="SM01386">
    <property type="entry name" value="Ribosomal_S13_N"/>
    <property type="match status" value="1"/>
</dbReference>
<dbReference type="InterPro" id="IPR015824">
    <property type="entry name" value="Phosphoglycerate_kinase_N"/>
</dbReference>
<dbReference type="Pfam" id="PF08069">
    <property type="entry name" value="Ribosomal_S13_N"/>
    <property type="match status" value="1"/>
</dbReference>
<organism evidence="23 24">
    <name type="scientific">Symbiodinium microadriaticum</name>
    <name type="common">Dinoflagellate</name>
    <name type="synonym">Zooxanthella microadriatica</name>
    <dbReference type="NCBI Taxonomy" id="2951"/>
    <lineage>
        <taxon>Eukaryota</taxon>
        <taxon>Sar</taxon>
        <taxon>Alveolata</taxon>
        <taxon>Dinophyceae</taxon>
        <taxon>Suessiales</taxon>
        <taxon>Symbiodiniaceae</taxon>
        <taxon>Symbiodinium</taxon>
    </lineage>
</organism>
<feature type="transmembrane region" description="Helical" evidence="21">
    <location>
        <begin position="987"/>
        <end position="1006"/>
    </location>
</feature>
<feature type="transmembrane region" description="Helical" evidence="21">
    <location>
        <begin position="915"/>
        <end position="948"/>
    </location>
</feature>
<evidence type="ECO:0000256" key="18">
    <source>
        <dbReference type="RuleBase" id="RU000532"/>
    </source>
</evidence>
<keyword evidence="12 18" id="KW-0418">Kinase</keyword>
<dbReference type="GO" id="GO:1990904">
    <property type="term" value="C:ribonucleoprotein complex"/>
    <property type="evidence" value="ECO:0007669"/>
    <property type="project" value="UniProtKB-KW"/>
</dbReference>
<evidence type="ECO:0000256" key="7">
    <source>
        <dbReference type="ARBA" id="ARBA00013061"/>
    </source>
</evidence>
<dbReference type="InterPro" id="IPR001576">
    <property type="entry name" value="Phosphoglycerate_kinase"/>
</dbReference>
<dbReference type="HAMAP" id="MF_00145">
    <property type="entry name" value="Phosphoglyc_kinase"/>
    <property type="match status" value="1"/>
</dbReference>
<dbReference type="EC" id="2.7.2.3" evidence="7 18"/>
<keyword evidence="14" id="KW-0460">Magnesium</keyword>
<keyword evidence="24" id="KW-1185">Reference proteome</keyword>
<evidence type="ECO:0000259" key="22">
    <source>
        <dbReference type="SMART" id="SM01386"/>
    </source>
</evidence>
<dbReference type="GO" id="GO:0003735">
    <property type="term" value="F:structural constituent of ribosome"/>
    <property type="evidence" value="ECO:0007669"/>
    <property type="project" value="InterPro"/>
</dbReference>
<dbReference type="GO" id="GO:0006412">
    <property type="term" value="P:translation"/>
    <property type="evidence" value="ECO:0007669"/>
    <property type="project" value="InterPro"/>
</dbReference>
<keyword evidence="15" id="KW-0689">Ribosomal protein</keyword>
<keyword evidence="21" id="KW-0812">Transmembrane</keyword>
<comment type="cofactor">
    <cofactor evidence="2">
        <name>Mg(2+)</name>
        <dbReference type="ChEBI" id="CHEBI:18420"/>
    </cofactor>
</comment>
<dbReference type="GO" id="GO:0043531">
    <property type="term" value="F:ADP binding"/>
    <property type="evidence" value="ECO:0007669"/>
    <property type="project" value="TreeGrafter"/>
</dbReference>
<evidence type="ECO:0000256" key="12">
    <source>
        <dbReference type="ARBA" id="ARBA00022777"/>
    </source>
</evidence>
<dbReference type="PROSITE" id="PS00362">
    <property type="entry name" value="RIBOSOMAL_S15"/>
    <property type="match status" value="1"/>
</dbReference>
<dbReference type="GO" id="GO:0005829">
    <property type="term" value="C:cytosol"/>
    <property type="evidence" value="ECO:0007669"/>
    <property type="project" value="TreeGrafter"/>
</dbReference>
<dbReference type="GO" id="GO:0006096">
    <property type="term" value="P:glycolytic process"/>
    <property type="evidence" value="ECO:0007669"/>
    <property type="project" value="UniProtKB-UniPathway"/>
</dbReference>
<dbReference type="PROSITE" id="PS00111">
    <property type="entry name" value="PGLYCERATE_KINASE"/>
    <property type="match status" value="1"/>
</dbReference>
<dbReference type="Proteomes" id="UP000186817">
    <property type="component" value="Unassembled WGS sequence"/>
</dbReference>
<comment type="pathway">
    <text evidence="3 18">Carbohydrate degradation; glycolysis; pyruvate from D-glyceraldehyde 3-phosphate: step 2/5.</text>
</comment>
<keyword evidence="10" id="KW-0479">Metal-binding</keyword>
<keyword evidence="9 18" id="KW-0808">Transferase</keyword>
<evidence type="ECO:0000256" key="11">
    <source>
        <dbReference type="ARBA" id="ARBA00022741"/>
    </source>
</evidence>
<comment type="catalytic activity">
    <reaction evidence="1 18">
        <text>(2R)-3-phosphoglycerate + ATP = (2R)-3-phospho-glyceroyl phosphate + ADP</text>
        <dbReference type="Rhea" id="RHEA:14801"/>
        <dbReference type="ChEBI" id="CHEBI:30616"/>
        <dbReference type="ChEBI" id="CHEBI:57604"/>
        <dbReference type="ChEBI" id="CHEBI:58272"/>
        <dbReference type="ChEBI" id="CHEBI:456216"/>
        <dbReference type="EC" id="2.7.2.3"/>
    </reaction>
</comment>
<dbReference type="EMBL" id="LSRX01000433">
    <property type="protein sequence ID" value="OLP97413.1"/>
    <property type="molecule type" value="Genomic_DNA"/>
</dbReference>
<dbReference type="SUPFAM" id="SSF53748">
    <property type="entry name" value="Phosphoglycerate kinase"/>
    <property type="match status" value="1"/>
</dbReference>
<evidence type="ECO:0000256" key="15">
    <source>
        <dbReference type="ARBA" id="ARBA00022980"/>
    </source>
</evidence>
<proteinExistence type="inferred from homology"/>
<dbReference type="SUPFAM" id="SSF47060">
    <property type="entry name" value="S15/NS1 RNA-binding domain"/>
    <property type="match status" value="1"/>
</dbReference>
<dbReference type="CDD" id="cd00353">
    <property type="entry name" value="Ribosomal_S15p_S13e"/>
    <property type="match status" value="1"/>
</dbReference>
<keyword evidence="21" id="KW-1133">Transmembrane helix</keyword>
<dbReference type="Gene3D" id="4.10.860.130">
    <property type="match status" value="1"/>
</dbReference>
<keyword evidence="16" id="KW-0324">Glycolysis</keyword>
<evidence type="ECO:0000313" key="23">
    <source>
        <dbReference type="EMBL" id="OLP97413.1"/>
    </source>
</evidence>
<gene>
    <name evidence="23" type="primary">pgk-1</name>
    <name evidence="23" type="ORF">AK812_SmicGene20241</name>
</gene>
<dbReference type="InterPro" id="IPR009068">
    <property type="entry name" value="uS15_NS1_RNA-bd_sf"/>
</dbReference>
<dbReference type="PRINTS" id="PR00477">
    <property type="entry name" value="PHGLYCKINASE"/>
</dbReference>
<comment type="similarity">
    <text evidence="5 18">Belongs to the phosphoglycerate kinase family.</text>
</comment>
<dbReference type="GO" id="GO:0004618">
    <property type="term" value="F:phosphoglycerate kinase activity"/>
    <property type="evidence" value="ECO:0007669"/>
    <property type="project" value="UniProtKB-EC"/>
</dbReference>
<dbReference type="InterPro" id="IPR012606">
    <property type="entry name" value="Ribosomal_uS15_N"/>
</dbReference>
<protein>
    <recommendedName>
        <fullName evidence="8 18">Phosphoglycerate kinase</fullName>
        <ecNumber evidence="7 18">2.7.2.3</ecNumber>
    </recommendedName>
</protein>
<dbReference type="Pfam" id="PF00162">
    <property type="entry name" value="PGK"/>
    <property type="match status" value="1"/>
</dbReference>
<evidence type="ECO:0000313" key="24">
    <source>
        <dbReference type="Proteomes" id="UP000186817"/>
    </source>
</evidence>
<comment type="subunit">
    <text evidence="6 19">Monomer.</text>
</comment>
<dbReference type="PANTHER" id="PTHR11406:SF0">
    <property type="entry name" value="PHOSPHOGLYCERATE KINASE"/>
    <property type="match status" value="1"/>
</dbReference>
<feature type="transmembrane region" description="Helical" evidence="21">
    <location>
        <begin position="708"/>
        <end position="730"/>
    </location>
</feature>
<dbReference type="InterPro" id="IPR015911">
    <property type="entry name" value="Phosphoglycerate_kinase_CS"/>
</dbReference>
<comment type="caution">
    <text evidence="23">The sequence shown here is derived from an EMBL/GenBank/DDBJ whole genome shotgun (WGS) entry which is preliminary data.</text>
</comment>
<keyword evidence="17" id="KW-0687">Ribonucleoprotein</keyword>
<dbReference type="FunFam" id="4.10.860.130:FF:000001">
    <property type="entry name" value="40S ribosomal protein S13"/>
    <property type="match status" value="1"/>
</dbReference>
<dbReference type="OrthoDB" id="425913at2759"/>
<evidence type="ECO:0000256" key="3">
    <source>
        <dbReference type="ARBA" id="ARBA00004838"/>
    </source>
</evidence>
<dbReference type="SMART" id="SM01387">
    <property type="entry name" value="Ribosomal_S15"/>
    <property type="match status" value="1"/>
</dbReference>
<evidence type="ECO:0000256" key="21">
    <source>
        <dbReference type="SAM" id="Phobius"/>
    </source>
</evidence>
<evidence type="ECO:0000256" key="10">
    <source>
        <dbReference type="ARBA" id="ARBA00022723"/>
    </source>
</evidence>
<keyword evidence="21" id="KW-0472">Membrane</keyword>
<comment type="similarity">
    <text evidence="4">Belongs to the universal ribosomal protein uS15 family.</text>
</comment>
<sequence length="1589" mass="171502">MVVPSGCLAAKGRKEARSPPGRPVLEDDLTLDDYGSDDEAREWQAAVASQFTPLPPNSAVSRRRMEARAQQCVVCFMEKAHTLVPPHANTVPQTSSHRFCTDCWAEYLLHCLKMGLAPGCPVCGLLGAASLGGLAFLAPGQSRQVEVQREVAVAAQAPGFLASTSSTGSAAQGVTGALAVAGLSVAAVRGASAASRQKGIKPRAAKSVVACNSLAKLKIDEVDLKDKRVFIRVDFNVPQDKKDPNIITNTARIDAALPTIKYALDNGAKSVVLCSHLGRPNGQKDEKFSMKPVAKVVEEKLGRPVKLMNDVVGEEVEAACADPEPGTVILLENSRYYVEEEGKGKDADGNKVKADADQVKEFRASLAKLADIYCSDAFGTAHRAHSSMVGEGYPVKCSGFLLAKELDYFAKVVDAPTRPVCGILGGAKVADKIQLIMNLLDKVDIMIIGGGMAFTFIKEAGVDIGNSLYDEEGAKLVPEIKKKAEEKGVELILPVDFVCSSKFGDDGEIKEGDMSTGVPEGFLGLDIGPKSIAMNDEAIKKSKTIVWNGPMGVFEMEAFEKGTKQMMETIVAVTKEGAVSVIGGGDTATACKKYDTVDKVSHCSTGGGASLELLEGKLLPGVAALDDSKAMAVVVPLTSLMLGMWRWTFLTTGVARVSWKMVAGLANGRAASLDLPLPVLCCGRREATVNEENGGDADNILATKPEGFSVALIVLRMLTTAAPFVMVVAIPALVRGAAALVCSPAEAHGIWSIIRVFCTMVPGWAAVYLCARASTSHAWSTAGFLFCTWALGLRLVVAASFNSNSVAMNAAGSVVSVAIGAVQQTWLVSLSAHRLHSLQRSAGHQFFPNLMARAYRVAAGFVLFAIAVVTADRVRALWLPTSYSLGFYATHVPAFCLRHFAVGVETFLIGVDVFLVTLCCLCFLLVGLVVVMCLVAISFCLGVLLAYWRILGHLTAARRVAERSKCGRKVSGLQALQRGECALRKEIFGFALCFLFTLILGPLGYMVQAEPLTLLLLDCGQLLGCTMGAWFLSNSYHVSKRAGLPPLPHRCGTHKSPPRQHRTTDAAWQAKVAELSTRGITAMELLEFYKQLGSGTMPHYSAGMHTTGDVVRQAIIPITRSGRCSYAEATGREPLRPAKMVTHSWQSLFRDLVAAVIADAVRETSFELISQLLENEVSVLETLLEQQGTGDHVYWICAFSVNQHLSICENLSCDKDSVTGYLHAGCDCGLPKILNTTPPLSTEGQSIGCEMNKFDDMMALLAEEVPEFSQVVAVDAQFCLFGRAWCVAELVQAHESSLKQFVKMHSRQVLEKSRSELQELRVEDMQASRAEDVQLILEKISDKSMFNQKLQSLIFDEAGLLSSWRQLDTAGRMEEVGQGKTDSSAVGLSWCRSSPSSPPVFWADSTGAGRGSRQTEGAAEDLGDLFGGPWQATLRWGKGIASSAIPYKRTPPTWLKMKPEDVCDHICKLAKKGLTPSQIGVTLRDSFGVPQVKNVTGNHILRILKTNGLAPTLPEDLYYLIKKAVSIRKHLDKNRKDKDAKFRLILVESRIHRLARYYKRVKSLPATWKYVSATASVMTGNWGTSSKDL</sequence>
<keyword evidence="11" id="KW-0547">Nucleotide-binding</keyword>
<feature type="domain" description="Small ribosomal subunit protein uS15 N-terminal" evidence="22">
    <location>
        <begin position="1435"/>
        <end position="1489"/>
    </location>
</feature>
<feature type="transmembrane region" description="Helical" evidence="21">
    <location>
        <begin position="630"/>
        <end position="650"/>
    </location>
</feature>
<dbReference type="UniPathway" id="UPA00109">
    <property type="reaction ID" value="UER00185"/>
</dbReference>
<dbReference type="GO" id="GO:0005840">
    <property type="term" value="C:ribosome"/>
    <property type="evidence" value="ECO:0007669"/>
    <property type="project" value="UniProtKB-KW"/>
</dbReference>
<feature type="transmembrane region" description="Helical" evidence="21">
    <location>
        <begin position="807"/>
        <end position="832"/>
    </location>
</feature>
<dbReference type="NCBIfam" id="NF006331">
    <property type="entry name" value="PRK08561.1"/>
    <property type="match status" value="1"/>
</dbReference>
<evidence type="ECO:0000256" key="17">
    <source>
        <dbReference type="ARBA" id="ARBA00023274"/>
    </source>
</evidence>
<feature type="transmembrane region" description="Helical" evidence="21">
    <location>
        <begin position="853"/>
        <end position="871"/>
    </location>
</feature>
<evidence type="ECO:0000256" key="9">
    <source>
        <dbReference type="ARBA" id="ARBA00022679"/>
    </source>
</evidence>
<evidence type="ECO:0000256" key="1">
    <source>
        <dbReference type="ARBA" id="ARBA00000642"/>
    </source>
</evidence>
<dbReference type="GO" id="GO:0046872">
    <property type="term" value="F:metal ion binding"/>
    <property type="evidence" value="ECO:0007669"/>
    <property type="project" value="UniProtKB-KW"/>
</dbReference>
<name>A0A1Q9DQG6_SYMMI</name>
<evidence type="ECO:0000256" key="20">
    <source>
        <dbReference type="SAM" id="MobiDB-lite"/>
    </source>
</evidence>
<evidence type="ECO:0000256" key="4">
    <source>
        <dbReference type="ARBA" id="ARBA00008434"/>
    </source>
</evidence>
<evidence type="ECO:0000256" key="8">
    <source>
        <dbReference type="ARBA" id="ARBA00016471"/>
    </source>
</evidence>
<dbReference type="InterPro" id="IPR023029">
    <property type="entry name" value="Ribosomal_uS15_arc_euk"/>
</dbReference>
<dbReference type="FunFam" id="3.40.50.1260:FF:000019">
    <property type="entry name" value="Phosphoglycerate kinase 1"/>
    <property type="match status" value="1"/>
</dbReference>
<reference evidence="23 24" key="1">
    <citation type="submission" date="2016-02" db="EMBL/GenBank/DDBJ databases">
        <title>Genome analysis of coral dinoflagellate symbionts highlights evolutionary adaptations to a symbiotic lifestyle.</title>
        <authorList>
            <person name="Aranda M."/>
            <person name="Li Y."/>
            <person name="Liew Y.J."/>
            <person name="Baumgarten S."/>
            <person name="Simakov O."/>
            <person name="Wilson M."/>
            <person name="Piel J."/>
            <person name="Ashoor H."/>
            <person name="Bougouffa S."/>
            <person name="Bajic V.B."/>
            <person name="Ryu T."/>
            <person name="Ravasi T."/>
            <person name="Bayer T."/>
            <person name="Micklem G."/>
            <person name="Kim H."/>
            <person name="Bhak J."/>
            <person name="Lajeunesse T.C."/>
            <person name="Voolstra C.R."/>
        </authorList>
    </citation>
    <scope>NUCLEOTIDE SEQUENCE [LARGE SCALE GENOMIC DNA]</scope>
    <source>
        <strain evidence="23 24">CCMP2467</strain>
    </source>
</reference>
<evidence type="ECO:0000256" key="6">
    <source>
        <dbReference type="ARBA" id="ARBA00011245"/>
    </source>
</evidence>
<dbReference type="Pfam" id="PF00312">
    <property type="entry name" value="Ribosomal_S15"/>
    <property type="match status" value="1"/>
</dbReference>
<dbReference type="FunFam" id="3.40.50.1260:FF:000003">
    <property type="entry name" value="Phosphoglycerate kinase"/>
    <property type="match status" value="1"/>
</dbReference>
<dbReference type="Gene3D" id="1.10.287.10">
    <property type="entry name" value="S15/NS1, RNA-binding"/>
    <property type="match status" value="1"/>
</dbReference>
<evidence type="ECO:0000256" key="2">
    <source>
        <dbReference type="ARBA" id="ARBA00001946"/>
    </source>
</evidence>